<dbReference type="EMBL" id="JAXQNO010000018">
    <property type="protein sequence ID" value="KAK4777237.1"/>
    <property type="molecule type" value="Genomic_DNA"/>
</dbReference>
<feature type="compositionally biased region" description="Basic and acidic residues" evidence="4">
    <location>
        <begin position="566"/>
        <end position="581"/>
    </location>
</feature>
<dbReference type="FunFam" id="3.40.50.2000:FF:000047">
    <property type="entry name" value="Glycosyltransferase"/>
    <property type="match status" value="1"/>
</dbReference>
<feature type="region of interest" description="Disordered" evidence="4">
    <location>
        <begin position="561"/>
        <end position="581"/>
    </location>
</feature>
<dbReference type="PANTHER" id="PTHR48047:SF229">
    <property type="entry name" value="UDP-GLYCOSYLTRANSFERASE 73C3-RELATED"/>
    <property type="match status" value="1"/>
</dbReference>
<sequence length="608" mass="67854">MQTKPPCQLFLSSHCSRFQLLLIIIEYSVIGNRMENERTGGRTNKHFPTKHARSCFGHAAGCRPLKVQSVRSEFHGFLDNMGRRSSRQSSLYMVYGSTTYTGHPSSRNRVSMASPSRSLHFILFPLMAPGHMIPMFDIARLLAKHGATVTLITTHLNAARFRSVIDRAVDTGLSIKVIELEFPSTKAGLPEGCENIDMLPTSVDMSVNFFAAIEMLVEPVEKLLEGLCPRPSCIISDMCITYTAEISKKFGVPRVVFHGPGCFYLLCMRCLGTSKVLETVSSDSEYFVLPGLPDRLEFTRLQFPVVSPGSEMEKIFNRRKETNLESYGEIVNSFEELEPAYAAEYKRARGGKAWCIGPVSMYNMGRLDIAERGNKVAIDTEACIEWLDLKEPGSVLYACLGSLCNLSSPQLQELAMALEGSGRPFVWAVRQNERSSELWEWMEQLGFERRVGDRGLVIRGWAPQVLILSHRSVGGFLTHCGWNSTIEGICAGVPMLTWPLFFDQFCNEKLVVEVVGTGVKIGVEAPRMIWGATMEDEGGGSGRRVVERGYIEEAIEKVMGGGEEGEERRRRAKEMGEKAKRAVEEGGSSYLNLTLFIQEIEQLDMQSD</sequence>
<protein>
    <recommendedName>
        <fullName evidence="7">Glycosyltransferase</fullName>
    </recommendedName>
</protein>
<evidence type="ECO:0000256" key="1">
    <source>
        <dbReference type="ARBA" id="ARBA00009995"/>
    </source>
</evidence>
<evidence type="ECO:0000256" key="3">
    <source>
        <dbReference type="ARBA" id="ARBA00022679"/>
    </source>
</evidence>
<evidence type="ECO:0000313" key="6">
    <source>
        <dbReference type="Proteomes" id="UP001346149"/>
    </source>
</evidence>
<evidence type="ECO:0008006" key="7">
    <source>
        <dbReference type="Google" id="ProtNLM"/>
    </source>
</evidence>
<comment type="caution">
    <text evidence="5">The sequence shown here is derived from an EMBL/GenBank/DDBJ whole genome shotgun (WGS) entry which is preliminary data.</text>
</comment>
<proteinExistence type="inferred from homology"/>
<organism evidence="5 6">
    <name type="scientific">Trapa natans</name>
    <name type="common">Water chestnut</name>
    <dbReference type="NCBI Taxonomy" id="22666"/>
    <lineage>
        <taxon>Eukaryota</taxon>
        <taxon>Viridiplantae</taxon>
        <taxon>Streptophyta</taxon>
        <taxon>Embryophyta</taxon>
        <taxon>Tracheophyta</taxon>
        <taxon>Spermatophyta</taxon>
        <taxon>Magnoliopsida</taxon>
        <taxon>eudicotyledons</taxon>
        <taxon>Gunneridae</taxon>
        <taxon>Pentapetalae</taxon>
        <taxon>rosids</taxon>
        <taxon>malvids</taxon>
        <taxon>Myrtales</taxon>
        <taxon>Lythraceae</taxon>
        <taxon>Trapa</taxon>
    </lineage>
</organism>
<dbReference type="GO" id="GO:0035251">
    <property type="term" value="F:UDP-glucosyltransferase activity"/>
    <property type="evidence" value="ECO:0007669"/>
    <property type="project" value="TreeGrafter"/>
</dbReference>
<name>A0AAN7L0T3_TRANT</name>
<dbReference type="Gene3D" id="3.40.50.2000">
    <property type="entry name" value="Glycogen Phosphorylase B"/>
    <property type="match status" value="2"/>
</dbReference>
<dbReference type="PANTHER" id="PTHR48047">
    <property type="entry name" value="GLYCOSYLTRANSFERASE"/>
    <property type="match status" value="1"/>
</dbReference>
<dbReference type="SUPFAM" id="SSF53756">
    <property type="entry name" value="UDP-Glycosyltransferase/glycogen phosphorylase"/>
    <property type="match status" value="1"/>
</dbReference>
<dbReference type="Pfam" id="PF00201">
    <property type="entry name" value="UDPGT"/>
    <property type="match status" value="1"/>
</dbReference>
<evidence type="ECO:0000313" key="5">
    <source>
        <dbReference type="EMBL" id="KAK4777237.1"/>
    </source>
</evidence>
<dbReference type="PROSITE" id="PS00375">
    <property type="entry name" value="UDPGT"/>
    <property type="match status" value="1"/>
</dbReference>
<keyword evidence="2" id="KW-0328">Glycosyltransferase</keyword>
<dbReference type="Proteomes" id="UP001346149">
    <property type="component" value="Unassembled WGS sequence"/>
</dbReference>
<comment type="similarity">
    <text evidence="1">Belongs to the UDP-glycosyltransferase family.</text>
</comment>
<keyword evidence="6" id="KW-1185">Reference proteome</keyword>
<dbReference type="AlphaFoldDB" id="A0AAN7L0T3"/>
<dbReference type="CDD" id="cd03784">
    <property type="entry name" value="GT1_Gtf-like"/>
    <property type="match status" value="1"/>
</dbReference>
<dbReference type="InterPro" id="IPR002213">
    <property type="entry name" value="UDP_glucos_trans"/>
</dbReference>
<accession>A0AAN7L0T3</accession>
<gene>
    <name evidence="5" type="ORF">SAY86_005925</name>
</gene>
<evidence type="ECO:0000256" key="2">
    <source>
        <dbReference type="ARBA" id="ARBA00022676"/>
    </source>
</evidence>
<reference evidence="5 6" key="1">
    <citation type="journal article" date="2023" name="Hortic Res">
        <title>Pangenome of water caltrop reveals structural variations and asymmetric subgenome divergence after allopolyploidization.</title>
        <authorList>
            <person name="Zhang X."/>
            <person name="Chen Y."/>
            <person name="Wang L."/>
            <person name="Yuan Y."/>
            <person name="Fang M."/>
            <person name="Shi L."/>
            <person name="Lu R."/>
            <person name="Comes H.P."/>
            <person name="Ma Y."/>
            <person name="Chen Y."/>
            <person name="Huang G."/>
            <person name="Zhou Y."/>
            <person name="Zheng Z."/>
            <person name="Qiu Y."/>
        </authorList>
    </citation>
    <scope>NUCLEOTIDE SEQUENCE [LARGE SCALE GENOMIC DNA]</scope>
    <source>
        <strain evidence="5">F231</strain>
    </source>
</reference>
<dbReference type="FunFam" id="3.40.50.2000:FF:000071">
    <property type="entry name" value="Glycosyltransferase"/>
    <property type="match status" value="1"/>
</dbReference>
<evidence type="ECO:0000256" key="4">
    <source>
        <dbReference type="SAM" id="MobiDB-lite"/>
    </source>
</evidence>
<dbReference type="InterPro" id="IPR035595">
    <property type="entry name" value="UDP_glycos_trans_CS"/>
</dbReference>
<keyword evidence="3" id="KW-0808">Transferase</keyword>